<gene>
    <name evidence="3" type="ORF">S01H1_19787</name>
</gene>
<dbReference type="PANTHER" id="PTHR43080:SF2">
    <property type="entry name" value="CBS DOMAIN-CONTAINING PROTEIN"/>
    <property type="match status" value="1"/>
</dbReference>
<dbReference type="InterPro" id="IPR046342">
    <property type="entry name" value="CBS_dom_sf"/>
</dbReference>
<protein>
    <recommendedName>
        <fullName evidence="2">CBS domain-containing protein</fullName>
    </recommendedName>
</protein>
<evidence type="ECO:0000259" key="2">
    <source>
        <dbReference type="PROSITE" id="PS51371"/>
    </source>
</evidence>
<sequence>MADKQVNGVPVVKKGSKTLVGIVTRTDLLRKADENQLAMLMVRDPETVSPRTDIKTALKIMLEKNFRRLPVIEKDELVGLVSVPDILGATLENDEKIGSMEISKFVTRSVNAVWEKTPLPLSYMIMEMAGKNGLFILGEGGSVTGMITVSDYIRLSEVTVEDNISQTFSGTDSTVDWGWTSKDFLIVTKKLLRLPGTAVEEVMTKNIISFSEVTTVAECVKTLRDEDIDQAPVLSVTGSLIGMIEDKDLLKLALETQSS</sequence>
<dbReference type="InterPro" id="IPR000644">
    <property type="entry name" value="CBS_dom"/>
</dbReference>
<dbReference type="Pfam" id="PF00571">
    <property type="entry name" value="CBS"/>
    <property type="match status" value="3"/>
</dbReference>
<dbReference type="PANTHER" id="PTHR43080">
    <property type="entry name" value="CBS DOMAIN-CONTAINING PROTEIN CBSX3, MITOCHONDRIAL"/>
    <property type="match status" value="1"/>
</dbReference>
<dbReference type="InterPro" id="IPR051257">
    <property type="entry name" value="Diverse_CBS-Domain"/>
</dbReference>
<organism evidence="3">
    <name type="scientific">marine sediment metagenome</name>
    <dbReference type="NCBI Taxonomy" id="412755"/>
    <lineage>
        <taxon>unclassified sequences</taxon>
        <taxon>metagenomes</taxon>
        <taxon>ecological metagenomes</taxon>
    </lineage>
</organism>
<feature type="domain" description="CBS" evidence="2">
    <location>
        <begin position="1"/>
        <end position="39"/>
    </location>
</feature>
<feature type="domain" description="CBS" evidence="2">
    <location>
        <begin position="41"/>
        <end position="96"/>
    </location>
</feature>
<dbReference type="SMART" id="SM00116">
    <property type="entry name" value="CBS"/>
    <property type="match status" value="3"/>
</dbReference>
<dbReference type="PROSITE" id="PS51371">
    <property type="entry name" value="CBS"/>
    <property type="match status" value="3"/>
</dbReference>
<dbReference type="SUPFAM" id="SSF54631">
    <property type="entry name" value="CBS-domain pair"/>
    <property type="match status" value="2"/>
</dbReference>
<accession>X0UBS7</accession>
<feature type="domain" description="CBS" evidence="2">
    <location>
        <begin position="203"/>
        <end position="259"/>
    </location>
</feature>
<dbReference type="EMBL" id="BARS01010734">
    <property type="protein sequence ID" value="GAF96786.1"/>
    <property type="molecule type" value="Genomic_DNA"/>
</dbReference>
<comment type="caution">
    <text evidence="3">The sequence shown here is derived from an EMBL/GenBank/DDBJ whole genome shotgun (WGS) entry which is preliminary data.</text>
</comment>
<reference evidence="3" key="1">
    <citation type="journal article" date="2014" name="Front. Microbiol.">
        <title>High frequency of phylogenetically diverse reductive dehalogenase-homologous genes in deep subseafloor sedimentary metagenomes.</title>
        <authorList>
            <person name="Kawai M."/>
            <person name="Futagami T."/>
            <person name="Toyoda A."/>
            <person name="Takaki Y."/>
            <person name="Nishi S."/>
            <person name="Hori S."/>
            <person name="Arai W."/>
            <person name="Tsubouchi T."/>
            <person name="Morono Y."/>
            <person name="Uchiyama I."/>
            <person name="Ito T."/>
            <person name="Fujiyama A."/>
            <person name="Inagaki F."/>
            <person name="Takami H."/>
        </authorList>
    </citation>
    <scope>NUCLEOTIDE SEQUENCE</scope>
    <source>
        <strain evidence="3">Expedition CK06-06</strain>
    </source>
</reference>
<evidence type="ECO:0000313" key="3">
    <source>
        <dbReference type="EMBL" id="GAF96786.1"/>
    </source>
</evidence>
<keyword evidence="1" id="KW-0129">CBS domain</keyword>
<dbReference type="Gene3D" id="3.10.580.10">
    <property type="entry name" value="CBS-domain"/>
    <property type="match status" value="2"/>
</dbReference>
<name>X0UBS7_9ZZZZ</name>
<dbReference type="AlphaFoldDB" id="X0UBS7"/>
<proteinExistence type="predicted"/>
<evidence type="ECO:0000256" key="1">
    <source>
        <dbReference type="ARBA" id="ARBA00023122"/>
    </source>
</evidence>